<accession>A0A428RWT5</accession>
<gene>
    <name evidence="1" type="ORF">CEP52_017071</name>
</gene>
<name>A0A428RWT5_9HYPO</name>
<proteinExistence type="predicted"/>
<comment type="caution">
    <text evidence="1">The sequence shown here is derived from an EMBL/GenBank/DDBJ whole genome shotgun (WGS) entry which is preliminary data.</text>
</comment>
<dbReference type="PANTHER" id="PTHR37535:SF3">
    <property type="entry name" value="FLUG DOMAIN-CONTAINING PROTEIN"/>
    <property type="match status" value="1"/>
</dbReference>
<dbReference type="EMBL" id="NKCK01000437">
    <property type="protein sequence ID" value="RSL81990.1"/>
    <property type="molecule type" value="Genomic_DNA"/>
</dbReference>
<evidence type="ECO:0000313" key="1">
    <source>
        <dbReference type="EMBL" id="RSL81990.1"/>
    </source>
</evidence>
<dbReference type="InterPro" id="IPR021842">
    <property type="entry name" value="DUF3435"/>
</dbReference>
<dbReference type="PANTHER" id="PTHR37535">
    <property type="entry name" value="FLUG DOMAIN PROTEIN"/>
    <property type="match status" value="1"/>
</dbReference>
<dbReference type="Proteomes" id="UP000287144">
    <property type="component" value="Unassembled WGS sequence"/>
</dbReference>
<evidence type="ECO:0000313" key="2">
    <source>
        <dbReference type="Proteomes" id="UP000287144"/>
    </source>
</evidence>
<organism evidence="1 2">
    <name type="scientific">Fusarium oligoseptatum</name>
    <dbReference type="NCBI Taxonomy" id="2604345"/>
    <lineage>
        <taxon>Eukaryota</taxon>
        <taxon>Fungi</taxon>
        <taxon>Dikarya</taxon>
        <taxon>Ascomycota</taxon>
        <taxon>Pezizomycotina</taxon>
        <taxon>Sordariomycetes</taxon>
        <taxon>Hypocreomycetidae</taxon>
        <taxon>Hypocreales</taxon>
        <taxon>Nectriaceae</taxon>
        <taxon>Fusarium</taxon>
        <taxon>Fusarium solani species complex</taxon>
    </lineage>
</organism>
<reference evidence="1 2" key="1">
    <citation type="submission" date="2017-06" db="EMBL/GenBank/DDBJ databases">
        <title>Comparative genomic analysis of Ambrosia Fusariam Clade fungi.</title>
        <authorList>
            <person name="Stajich J.E."/>
            <person name="Carrillo J."/>
            <person name="Kijimoto T."/>
            <person name="Eskalen A."/>
            <person name="O'Donnell K."/>
            <person name="Kasson M."/>
        </authorList>
    </citation>
    <scope>NUCLEOTIDE SEQUENCE [LARGE SCALE GENOMIC DNA]</scope>
    <source>
        <strain evidence="1 2">NRRL62579</strain>
    </source>
</reference>
<dbReference type="STRING" id="1325735.A0A428RWT5"/>
<dbReference type="AlphaFoldDB" id="A0A428RWT5"/>
<sequence>MPPPKLQHRDPALIADRAVSGGWKSGEHHERDRERAVNLYDEKTLRHQDGALNIYAIWCWEKSGRKEDFEACKARAKAFKAGFRRLTNSELGDADTEEINRWLRKVLPYEPGSDVHDIEKPKYNFKPPDLDRLIDRLWAGHDLYYTHERNRIQFHLLLLWFCNSGARRGGLFTAGVPYKVRTTTAISLSNANPEKDVSLVLERTAEGKPRFLFKLDQRTVKNNKDQENKRQVFGVSGREHSILRYDSVFLLLNLAIADGALRPEDLEAMLKNGGDGQVEWNESSRDLPICRQVDRQGNVHPTKAMTFAVFASIFRGLLLQEGYFEVSVSMHMIRRELGKQLDERYTETERSQHVLHADRRVFGQSYVANVSSCDGFAAFRGEKLDHTAVEYFQGISQFRQPGLPTRLSAAQREGH</sequence>
<dbReference type="Pfam" id="PF11917">
    <property type="entry name" value="DUF3435"/>
    <property type="match status" value="1"/>
</dbReference>
<protein>
    <submittedName>
        <fullName evidence="1">Uncharacterized protein</fullName>
    </submittedName>
</protein>
<keyword evidence="2" id="KW-1185">Reference proteome</keyword>